<sequence>MFRLRNRAHIYVLLVSASLTVKFFKRHCMLCLPCFYTTAFRGGINKVDGSVSSVKRNNAK</sequence>
<proteinExistence type="predicted"/>
<accession>B0RKW1</accession>
<organism evidence="1">
    <name type="scientific">Yersinia enterocolitica</name>
    <dbReference type="NCBI Taxonomy" id="630"/>
    <lineage>
        <taxon>Bacteria</taxon>
        <taxon>Pseudomonadati</taxon>
        <taxon>Pseudomonadota</taxon>
        <taxon>Gammaproteobacteria</taxon>
        <taxon>Enterobacterales</taxon>
        <taxon>Yersiniaceae</taxon>
        <taxon>Yersinia</taxon>
    </lineage>
</organism>
<keyword evidence="1" id="KW-0614">Plasmid</keyword>
<evidence type="ECO:0000313" key="1">
    <source>
        <dbReference type="EMBL" id="CAP20211.1"/>
    </source>
</evidence>
<reference evidence="1" key="1">
    <citation type="journal article" date="2008" name="J. Bacteriol.">
        <title>Genetic and functional properties of the self-transmissible Yersinia enterocolitica plasmid pYE854, which mobilizes the virulence plasmid pYV.</title>
        <authorList>
            <person name="Hammerl J.A."/>
            <person name="Klein I."/>
            <person name="Lanka E."/>
            <person name="Appel B."/>
            <person name="Hertwig S."/>
        </authorList>
    </citation>
    <scope>NUCLEOTIDE SEQUENCE [LARGE SCALE GENOMIC DNA]</scope>
    <source>
        <strain evidence="1">29854</strain>
        <plasmid evidence="1">pYE854</plasmid>
    </source>
</reference>
<dbReference type="EMBL" id="AM905950">
    <property type="protein sequence ID" value="CAP20211.1"/>
    <property type="molecule type" value="Genomic_DNA"/>
</dbReference>
<dbReference type="AlphaFoldDB" id="B0RKW1"/>
<protein>
    <submittedName>
        <fullName evidence="1">Uncharacterized protein</fullName>
    </submittedName>
</protein>
<geneLocation type="plasmid" evidence="1">
    <name>pYE854</name>
</geneLocation>
<name>B0RKW1_YEREN</name>